<reference evidence="3" key="1">
    <citation type="submission" date="2015-11" db="EMBL/GenBank/DDBJ databases">
        <title>Complete genome sequence of a polyethylene-glycol degrader Sphingopyxis macrogoltabida 203N (NBRC 111659).</title>
        <authorList>
            <person name="Yoshiyuki O."/>
            <person name="Shouta N."/>
            <person name="Nagata Y."/>
            <person name="Numata M."/>
            <person name="Tsuchikane K."/>
            <person name="Hosoyama A."/>
            <person name="Yamazoe A."/>
            <person name="Tsuda M."/>
            <person name="Fujita N."/>
            <person name="Kawai F."/>
        </authorList>
    </citation>
    <scope>NUCLEOTIDE SEQUENCE [LARGE SCALE GENOMIC DNA]</scope>
    <source>
        <strain evidence="3">203N</strain>
    </source>
</reference>
<dbReference type="Proteomes" id="UP000076088">
    <property type="component" value="Chromosome"/>
</dbReference>
<feature type="transmembrane region" description="Helical" evidence="1">
    <location>
        <begin position="7"/>
        <end position="37"/>
    </location>
</feature>
<name>A0AAC8YZS6_SPHMC</name>
<feature type="transmembrane region" description="Helical" evidence="1">
    <location>
        <begin position="43"/>
        <end position="70"/>
    </location>
</feature>
<keyword evidence="1" id="KW-1133">Transmembrane helix</keyword>
<accession>A0AAC8YZS6</accession>
<protein>
    <submittedName>
        <fullName evidence="2">Uncharacterized protein</fullName>
    </submittedName>
</protein>
<dbReference type="KEGG" id="smaz:LH19_11850"/>
<keyword evidence="1" id="KW-0812">Transmembrane</keyword>
<evidence type="ECO:0000313" key="3">
    <source>
        <dbReference type="Proteomes" id="UP000076088"/>
    </source>
</evidence>
<dbReference type="RefSeq" id="WP_145923391.1">
    <property type="nucleotide sequence ID" value="NZ_CP009429.1"/>
</dbReference>
<organism evidence="2 3">
    <name type="scientific">Sphingopyxis macrogoltabida</name>
    <name type="common">Sphingomonas macrogoltabidus</name>
    <dbReference type="NCBI Taxonomy" id="33050"/>
    <lineage>
        <taxon>Bacteria</taxon>
        <taxon>Pseudomonadati</taxon>
        <taxon>Pseudomonadota</taxon>
        <taxon>Alphaproteobacteria</taxon>
        <taxon>Sphingomonadales</taxon>
        <taxon>Sphingomonadaceae</taxon>
        <taxon>Sphingopyxis</taxon>
    </lineage>
</organism>
<evidence type="ECO:0000313" key="2">
    <source>
        <dbReference type="EMBL" id="AMU88989.1"/>
    </source>
</evidence>
<dbReference type="AlphaFoldDB" id="A0AAC8YZS6"/>
<proteinExistence type="predicted"/>
<feature type="transmembrane region" description="Helical" evidence="1">
    <location>
        <begin position="77"/>
        <end position="97"/>
    </location>
</feature>
<keyword evidence="1" id="KW-0472">Membrane</keyword>
<reference evidence="2 3" key="2">
    <citation type="journal article" date="2016" name="Genome Announc.">
        <title>Complete Genome Sequence of Sphingopyxis macrogoltabida Strain 203N (NBRC 111659), a Polyethylene Glycol Degrader.</title>
        <authorList>
            <person name="Ohtsubo Y."/>
            <person name="Nonoyama S."/>
            <person name="Nagata Y."/>
            <person name="Numata M."/>
            <person name="Tsuchikane K."/>
            <person name="Hosoyama A."/>
            <person name="Yamazoe A."/>
            <person name="Tsuda M."/>
            <person name="Fujita N."/>
            <person name="Kawai F."/>
        </authorList>
    </citation>
    <scope>NUCLEOTIDE SEQUENCE [LARGE SCALE GENOMIC DNA]</scope>
    <source>
        <strain evidence="2 3">203N</strain>
    </source>
</reference>
<gene>
    <name evidence="2" type="ORF">ATM17_08030</name>
</gene>
<sequence length="172" mass="17874">MSVSAGVAVVAAAILAFDAPIGFLLFLLAVAVVAALLTLTARLVLLALTGILASLLTAALLAALTALLVLLALAHILLLLTAILLNASSVGIALLTAPLLTLLGLPAAIMTGTALLGLTIFLLICHNQSPWVGCQRDAHRRRVVPLPWDRLPINFDDLNVSYEPGRPPVLQS</sequence>
<keyword evidence="3" id="KW-1185">Reference proteome</keyword>
<evidence type="ECO:0000256" key="1">
    <source>
        <dbReference type="SAM" id="Phobius"/>
    </source>
</evidence>
<feature type="transmembrane region" description="Helical" evidence="1">
    <location>
        <begin position="103"/>
        <end position="125"/>
    </location>
</feature>
<dbReference type="EMBL" id="CP013344">
    <property type="protein sequence ID" value="AMU88989.1"/>
    <property type="molecule type" value="Genomic_DNA"/>
</dbReference>